<accession>A0A4R8W7C2</accession>
<protein>
    <recommendedName>
        <fullName evidence="4">DUF222 domain-containing protein</fullName>
    </recommendedName>
</protein>
<dbReference type="Proteomes" id="UP000297907">
    <property type="component" value="Unassembled WGS sequence"/>
</dbReference>
<dbReference type="OrthoDB" id="5125634at2"/>
<feature type="region of interest" description="Disordered" evidence="1">
    <location>
        <begin position="142"/>
        <end position="190"/>
    </location>
</feature>
<reference evidence="2 3" key="1">
    <citation type="submission" date="2019-03" db="EMBL/GenBank/DDBJ databases">
        <title>Genomics of glacier-inhabiting Cryobacterium strains.</title>
        <authorList>
            <person name="Liu Q."/>
            <person name="Xin Y.-H."/>
        </authorList>
    </citation>
    <scope>NUCLEOTIDE SEQUENCE [LARGE SCALE GENOMIC DNA]</scope>
    <source>
        <strain evidence="2 3">RHLS22-1</strain>
    </source>
</reference>
<evidence type="ECO:0008006" key="4">
    <source>
        <dbReference type="Google" id="ProtNLM"/>
    </source>
</evidence>
<organism evidence="2 3">
    <name type="scientific">Cryobacterium adonitolivorans</name>
    <dbReference type="NCBI Taxonomy" id="1259189"/>
    <lineage>
        <taxon>Bacteria</taxon>
        <taxon>Bacillati</taxon>
        <taxon>Actinomycetota</taxon>
        <taxon>Actinomycetes</taxon>
        <taxon>Micrococcales</taxon>
        <taxon>Microbacteriaceae</taxon>
        <taxon>Cryobacterium</taxon>
    </lineage>
</organism>
<comment type="caution">
    <text evidence="2">The sequence shown here is derived from an EMBL/GenBank/DDBJ whole genome shotgun (WGS) entry which is preliminary data.</text>
</comment>
<dbReference type="AlphaFoldDB" id="A0A4R8W7C2"/>
<evidence type="ECO:0000313" key="2">
    <source>
        <dbReference type="EMBL" id="TFC02085.1"/>
    </source>
</evidence>
<evidence type="ECO:0000256" key="1">
    <source>
        <dbReference type="SAM" id="MobiDB-lite"/>
    </source>
</evidence>
<feature type="compositionally biased region" description="Low complexity" evidence="1">
    <location>
        <begin position="142"/>
        <end position="151"/>
    </location>
</feature>
<gene>
    <name evidence="2" type="ORF">E3O42_08920</name>
</gene>
<feature type="region of interest" description="Disordered" evidence="1">
    <location>
        <begin position="1"/>
        <end position="26"/>
    </location>
</feature>
<keyword evidence="3" id="KW-1185">Reference proteome</keyword>
<name>A0A4R8W7C2_9MICO</name>
<evidence type="ECO:0000313" key="3">
    <source>
        <dbReference type="Proteomes" id="UP000297907"/>
    </source>
</evidence>
<sequence>MPTVADVSAPEPEHDTPAATVPGRLSGDNASADALALAVEAVEGWGACSPDYDALSNAEALTGQCHLARLRNLVETRSVWMAKTLAYRSRPELGQKGLAQPQGFLAPEALVQKMTGATKTDARKLVDVGRKLALTEAAEAEAAAAHGAAEAGEADEADEAAPRSTRTTCWAGANPPCASSRPSPRHNASP</sequence>
<feature type="compositionally biased region" description="Polar residues" evidence="1">
    <location>
        <begin position="180"/>
        <end position="190"/>
    </location>
</feature>
<proteinExistence type="predicted"/>
<dbReference type="EMBL" id="SOFL01000029">
    <property type="protein sequence ID" value="TFC02085.1"/>
    <property type="molecule type" value="Genomic_DNA"/>
</dbReference>
<dbReference type="RefSeq" id="WP_134453604.1">
    <property type="nucleotide sequence ID" value="NZ_SOFL01000029.1"/>
</dbReference>